<evidence type="ECO:0000259" key="4">
    <source>
        <dbReference type="SMART" id="SM00423"/>
    </source>
</evidence>
<dbReference type="SUPFAM" id="SSF103575">
    <property type="entry name" value="Plexin repeat"/>
    <property type="match status" value="1"/>
</dbReference>
<dbReference type="Pfam" id="PF01437">
    <property type="entry name" value="PSI"/>
    <property type="match status" value="1"/>
</dbReference>
<evidence type="ECO:0000313" key="5">
    <source>
        <dbReference type="EMBL" id="CAI9609540.1"/>
    </source>
</evidence>
<dbReference type="EMBL" id="CATNWA010018791">
    <property type="protein sequence ID" value="CAI9609540.1"/>
    <property type="molecule type" value="Genomic_DNA"/>
</dbReference>
<evidence type="ECO:0000256" key="3">
    <source>
        <dbReference type="ARBA" id="ARBA00023180"/>
    </source>
</evidence>
<sequence>CRAYNKSCADCLLSRDPYCGWYGGKCQSILNKRVKPLLNLTLGATCELNSKSLPQKGSLSPSSNENKELPPSVYCITCPAESKQATYYWTYGDHKESCT</sequence>
<comment type="caution">
    <text evidence="5">The sequence shown here is derived from an EMBL/GenBank/DDBJ whole genome shotgun (WGS) entry which is preliminary data.</text>
</comment>
<proteinExistence type="predicted"/>
<gene>
    <name evidence="5" type="ORF">SPARVUS_LOCUS14264930</name>
</gene>
<comment type="subcellular location">
    <subcellularLocation>
        <location evidence="1">Membrane</location>
    </subcellularLocation>
</comment>
<feature type="domain" description="PSI" evidence="4">
    <location>
        <begin position="1"/>
        <end position="47"/>
    </location>
</feature>
<keyword evidence="3" id="KW-0325">Glycoprotein</keyword>
<accession>A0ABN9GN21</accession>
<evidence type="ECO:0000313" key="6">
    <source>
        <dbReference type="Proteomes" id="UP001162483"/>
    </source>
</evidence>
<keyword evidence="6" id="KW-1185">Reference proteome</keyword>
<feature type="non-terminal residue" evidence="5">
    <location>
        <position position="99"/>
    </location>
</feature>
<dbReference type="Proteomes" id="UP001162483">
    <property type="component" value="Unassembled WGS sequence"/>
</dbReference>
<feature type="non-terminal residue" evidence="5">
    <location>
        <position position="1"/>
    </location>
</feature>
<dbReference type="InterPro" id="IPR002165">
    <property type="entry name" value="Plexin_repeat"/>
</dbReference>
<dbReference type="InterPro" id="IPR016201">
    <property type="entry name" value="PSI"/>
</dbReference>
<dbReference type="SMART" id="SM00423">
    <property type="entry name" value="PSI"/>
    <property type="match status" value="1"/>
</dbReference>
<reference evidence="5" key="1">
    <citation type="submission" date="2023-05" db="EMBL/GenBank/DDBJ databases">
        <authorList>
            <person name="Stuckert A."/>
        </authorList>
    </citation>
    <scope>NUCLEOTIDE SEQUENCE</scope>
</reference>
<keyword evidence="2" id="KW-0472">Membrane</keyword>
<evidence type="ECO:0000256" key="1">
    <source>
        <dbReference type="ARBA" id="ARBA00004370"/>
    </source>
</evidence>
<name>A0ABN9GN21_9NEOB</name>
<dbReference type="Gene3D" id="3.30.1680.10">
    <property type="entry name" value="ligand-binding face of the semaphorins, domain 2"/>
    <property type="match status" value="1"/>
</dbReference>
<protein>
    <recommendedName>
        <fullName evidence="4">PSI domain-containing protein</fullName>
    </recommendedName>
</protein>
<evidence type="ECO:0000256" key="2">
    <source>
        <dbReference type="ARBA" id="ARBA00023136"/>
    </source>
</evidence>
<organism evidence="5 6">
    <name type="scientific">Staurois parvus</name>
    <dbReference type="NCBI Taxonomy" id="386267"/>
    <lineage>
        <taxon>Eukaryota</taxon>
        <taxon>Metazoa</taxon>
        <taxon>Chordata</taxon>
        <taxon>Craniata</taxon>
        <taxon>Vertebrata</taxon>
        <taxon>Euteleostomi</taxon>
        <taxon>Amphibia</taxon>
        <taxon>Batrachia</taxon>
        <taxon>Anura</taxon>
        <taxon>Neobatrachia</taxon>
        <taxon>Ranoidea</taxon>
        <taxon>Ranidae</taxon>
        <taxon>Staurois</taxon>
    </lineage>
</organism>